<sequence>MKRILVVILLLFSATSFAAHIKGGFFTYEYLEAGNGNSHKYRITLTVYMQCNPNTNQVSDPINFTFFDAATNTQVRQESVRVTSQYNLNKVRDEECLSGDQRGCYYTIVVYTLNEVSLPNNPNGYTVSYQRCCRIAGVSNISNSGEVGNTYSITIPGTNVSAAAPTNSSPMFLVNDTVVVCADSYFEYPFQATDKDPNDILTYEFCSAWVGGGPGNGGPSGSGQNGPAPDPAAPPPYNTVPYVFPYSESQPLGSGVTINPTTGLISGIAPPLTGQGEYVVTVCVTETRNGLIIGRSRKELHIKVGACQPIKPRLEPRYITCDGFTLTFRNFNTNPDIRTLYWDFGDGNFSTETTPTHQYAAAGNYTLKVVANRGELCADSIEVPVGVWPGFFPAFNTAGICITNPVNFTDATTTNYGVVNYWRWNFGDQTTLADTSRLQNSSWQYANIGPKTVQLIVGNSMGCVDTIERVLTIIDKPPITLAFKDTLICIPDPIQLQASGTGIFSWATAAGTFATNNPSPTVAPTTTTMYYVELNEQGCINNDSVRVRVVSEVTLIPMNDTVICRTDEVRLRVTSDGLRYTWTPAATIVNPALQNPVARPTDPFTTYSVLATIGSCSANASINVTTIPYPVANAGNDTVICYNEPAYLHGSHDGNRFTWSPAASLLNSGSLNPIAYPPRTLQYVLSSWDDLGCPKPGRDTVLVTVLPKIIPYAGNDTAVVVNQPLQLQATGGTRYVWDPSTFLDDPNIATPIGRYPASIDSIRYKVLVYNQAGCYDSTSVKVTVFKTNPYVFVPTGFTPNGDGLNDVLKPIAVGVREIRYFRVFNRWGQMVFATTINGHGWDGRINGTLQATNTYVWMVDAIDYTGQKIFLKGTATLIR</sequence>
<dbReference type="InterPro" id="IPR022409">
    <property type="entry name" value="PKD/Chitinase_dom"/>
</dbReference>
<dbReference type="PROSITE" id="PS50093">
    <property type="entry name" value="PKD"/>
    <property type="match status" value="2"/>
</dbReference>
<dbReference type="InterPro" id="IPR000601">
    <property type="entry name" value="PKD_dom"/>
</dbReference>
<comment type="caution">
    <text evidence="3">The sequence shown here is derived from an EMBL/GenBank/DDBJ whole genome shotgun (WGS) entry which is preliminary data.</text>
</comment>
<dbReference type="Gene3D" id="2.60.40.10">
    <property type="entry name" value="Immunoglobulins"/>
    <property type="match status" value="3"/>
</dbReference>
<dbReference type="InterPro" id="IPR026341">
    <property type="entry name" value="T9SS_type_B"/>
</dbReference>
<dbReference type="InterPro" id="IPR035986">
    <property type="entry name" value="PKD_dom_sf"/>
</dbReference>
<dbReference type="Pfam" id="PF18911">
    <property type="entry name" value="PKD_4"/>
    <property type="match status" value="2"/>
</dbReference>
<gene>
    <name evidence="3" type="ORF">ACFS6H_08365</name>
</gene>
<dbReference type="SUPFAM" id="SSF49299">
    <property type="entry name" value="PKD domain"/>
    <property type="match status" value="2"/>
</dbReference>
<dbReference type="SMART" id="SM00089">
    <property type="entry name" value="PKD"/>
    <property type="match status" value="2"/>
</dbReference>
<keyword evidence="1" id="KW-0732">Signal</keyword>
<dbReference type="Proteomes" id="UP001597511">
    <property type="component" value="Unassembled WGS sequence"/>
</dbReference>
<dbReference type="RefSeq" id="WP_386097175.1">
    <property type="nucleotide sequence ID" value="NZ_JBHUOZ010000001.1"/>
</dbReference>
<dbReference type="Pfam" id="PF13585">
    <property type="entry name" value="CHU_C"/>
    <property type="match status" value="1"/>
</dbReference>
<evidence type="ECO:0000313" key="4">
    <source>
        <dbReference type="Proteomes" id="UP001597511"/>
    </source>
</evidence>
<evidence type="ECO:0000259" key="2">
    <source>
        <dbReference type="PROSITE" id="PS50093"/>
    </source>
</evidence>
<dbReference type="InterPro" id="IPR013783">
    <property type="entry name" value="Ig-like_fold"/>
</dbReference>
<dbReference type="EMBL" id="JBHUOZ010000001">
    <property type="protein sequence ID" value="MFD2919715.1"/>
    <property type="molecule type" value="Genomic_DNA"/>
</dbReference>
<reference evidence="4" key="1">
    <citation type="journal article" date="2019" name="Int. J. Syst. Evol. Microbiol.">
        <title>The Global Catalogue of Microorganisms (GCM) 10K type strain sequencing project: providing services to taxonomists for standard genome sequencing and annotation.</title>
        <authorList>
            <consortium name="The Broad Institute Genomics Platform"/>
            <consortium name="The Broad Institute Genome Sequencing Center for Infectious Disease"/>
            <person name="Wu L."/>
            <person name="Ma J."/>
        </authorList>
    </citation>
    <scope>NUCLEOTIDE SEQUENCE [LARGE SCALE GENOMIC DNA]</scope>
    <source>
        <strain evidence="4">KCTC 23299</strain>
    </source>
</reference>
<feature type="signal peptide" evidence="1">
    <location>
        <begin position="1"/>
        <end position="18"/>
    </location>
</feature>
<feature type="chain" id="PRO_5045183432" evidence="1">
    <location>
        <begin position="19"/>
        <end position="879"/>
    </location>
</feature>
<proteinExistence type="predicted"/>
<organism evidence="3 4">
    <name type="scientific">Terrimonas rubra</name>
    <dbReference type="NCBI Taxonomy" id="1035890"/>
    <lineage>
        <taxon>Bacteria</taxon>
        <taxon>Pseudomonadati</taxon>
        <taxon>Bacteroidota</taxon>
        <taxon>Chitinophagia</taxon>
        <taxon>Chitinophagales</taxon>
        <taxon>Chitinophagaceae</taxon>
        <taxon>Terrimonas</taxon>
    </lineage>
</organism>
<feature type="domain" description="PKD" evidence="2">
    <location>
        <begin position="325"/>
        <end position="372"/>
    </location>
</feature>
<evidence type="ECO:0000256" key="1">
    <source>
        <dbReference type="SAM" id="SignalP"/>
    </source>
</evidence>
<feature type="domain" description="PKD" evidence="2">
    <location>
        <begin position="422"/>
        <end position="462"/>
    </location>
</feature>
<dbReference type="NCBIfam" id="TIGR04131">
    <property type="entry name" value="Bac_Flav_CTERM"/>
    <property type="match status" value="1"/>
</dbReference>
<protein>
    <submittedName>
        <fullName evidence="3">PKD domain-containing protein</fullName>
    </submittedName>
</protein>
<name>A0ABW6A5J7_9BACT</name>
<keyword evidence="4" id="KW-1185">Reference proteome</keyword>
<evidence type="ECO:0000313" key="3">
    <source>
        <dbReference type="EMBL" id="MFD2919715.1"/>
    </source>
</evidence>
<accession>A0ABW6A5J7</accession>
<dbReference type="CDD" id="cd00146">
    <property type="entry name" value="PKD"/>
    <property type="match status" value="2"/>
</dbReference>